<dbReference type="InterPro" id="IPR002104">
    <property type="entry name" value="Integrase_catalytic"/>
</dbReference>
<dbReference type="PaxDb" id="469381-Dpep_0387"/>
<evidence type="ECO:0000313" key="8">
    <source>
        <dbReference type="EMBL" id="EFC90419.1"/>
    </source>
</evidence>
<dbReference type="Gene3D" id="1.10.150.130">
    <property type="match status" value="1"/>
</dbReference>
<dbReference type="STRING" id="469381.Dpep_0387"/>
<dbReference type="RefSeq" id="WP_005659112.1">
    <property type="nucleotide sequence ID" value="NZ_ABTR02000001.1"/>
</dbReference>
<reference evidence="8 9" key="1">
    <citation type="journal article" date="2010" name="Stand. Genomic Sci.">
        <title>Permanent draft genome sequence of Dethiosulfovibrio peptidovorans type strain (SEBR 4207).</title>
        <authorList>
            <person name="Labutti K."/>
            <person name="Mayilraj S."/>
            <person name="Clum A."/>
            <person name="Lucas S."/>
            <person name="Glavina Del Rio T."/>
            <person name="Nolan M."/>
            <person name="Tice H."/>
            <person name="Cheng J.F."/>
            <person name="Pitluck S."/>
            <person name="Liolios K."/>
            <person name="Ivanova N."/>
            <person name="Mavromatis K."/>
            <person name="Mikhailova N."/>
            <person name="Pati A."/>
            <person name="Goodwin L."/>
            <person name="Chen A."/>
            <person name="Palaniappan K."/>
            <person name="Land M."/>
            <person name="Hauser L."/>
            <person name="Chang Y.J."/>
            <person name="Jeffries C.D."/>
            <person name="Rohde M."/>
            <person name="Spring S."/>
            <person name="Goker M."/>
            <person name="Woyke T."/>
            <person name="Bristow J."/>
            <person name="Eisen J.A."/>
            <person name="Markowitz V."/>
            <person name="Hugenholtz P."/>
            <person name="Kyrpides N.C."/>
            <person name="Klenk H.P."/>
            <person name="Lapidus A."/>
        </authorList>
    </citation>
    <scope>NUCLEOTIDE SEQUENCE [LARGE SCALE GENOMIC DNA]</scope>
    <source>
        <strain evidence="8 9">DSM 11002</strain>
    </source>
</reference>
<dbReference type="InterPro" id="IPR011010">
    <property type="entry name" value="DNA_brk_join_enz"/>
</dbReference>
<dbReference type="CDD" id="cd00397">
    <property type="entry name" value="DNA_BRE_C"/>
    <property type="match status" value="1"/>
</dbReference>
<protein>
    <submittedName>
        <fullName evidence="8">Integrase family protein</fullName>
    </submittedName>
</protein>
<dbReference type="Gene3D" id="1.10.443.10">
    <property type="entry name" value="Intergrase catalytic core"/>
    <property type="match status" value="1"/>
</dbReference>
<dbReference type="OrthoDB" id="107900at2"/>
<evidence type="ECO:0000256" key="1">
    <source>
        <dbReference type="ARBA" id="ARBA00008857"/>
    </source>
</evidence>
<keyword evidence="9" id="KW-1185">Reference proteome</keyword>
<evidence type="ECO:0000256" key="4">
    <source>
        <dbReference type="PROSITE-ProRule" id="PRU01248"/>
    </source>
</evidence>
<dbReference type="GO" id="GO:0003677">
    <property type="term" value="F:DNA binding"/>
    <property type="evidence" value="ECO:0007669"/>
    <property type="project" value="UniProtKB-UniRule"/>
</dbReference>
<dbReference type="eggNOG" id="COG4974">
    <property type="taxonomic scope" value="Bacteria"/>
</dbReference>
<comment type="similarity">
    <text evidence="1">Belongs to the 'phage' integrase family.</text>
</comment>
<dbReference type="EMBL" id="ABTR02000001">
    <property type="protein sequence ID" value="EFC90419.1"/>
    <property type="molecule type" value="Genomic_DNA"/>
</dbReference>
<dbReference type="InterPro" id="IPR013762">
    <property type="entry name" value="Integrase-like_cat_sf"/>
</dbReference>
<dbReference type="GO" id="GO:0006310">
    <property type="term" value="P:DNA recombination"/>
    <property type="evidence" value="ECO:0007669"/>
    <property type="project" value="UniProtKB-KW"/>
</dbReference>
<evidence type="ECO:0000259" key="7">
    <source>
        <dbReference type="PROSITE" id="PS51900"/>
    </source>
</evidence>
<dbReference type="InterPro" id="IPR050090">
    <property type="entry name" value="Tyrosine_recombinase_XerCD"/>
</dbReference>
<evidence type="ECO:0000259" key="6">
    <source>
        <dbReference type="PROSITE" id="PS51898"/>
    </source>
</evidence>
<feature type="region of interest" description="Disordered" evidence="5">
    <location>
        <begin position="296"/>
        <end position="319"/>
    </location>
</feature>
<keyword evidence="2 4" id="KW-0238">DNA-binding</keyword>
<evidence type="ECO:0000256" key="3">
    <source>
        <dbReference type="ARBA" id="ARBA00023172"/>
    </source>
</evidence>
<dbReference type="Pfam" id="PF00589">
    <property type="entry name" value="Phage_integrase"/>
    <property type="match status" value="1"/>
</dbReference>
<evidence type="ECO:0000256" key="2">
    <source>
        <dbReference type="ARBA" id="ARBA00023125"/>
    </source>
</evidence>
<accession>D2Z490</accession>
<evidence type="ECO:0000256" key="5">
    <source>
        <dbReference type="SAM" id="MobiDB-lite"/>
    </source>
</evidence>
<name>D2Z490_9BACT</name>
<gene>
    <name evidence="8" type="ORF">Dpep_0387</name>
</gene>
<organism evidence="8 9">
    <name type="scientific">Dethiosulfovibrio peptidovorans DSM 11002</name>
    <dbReference type="NCBI Taxonomy" id="469381"/>
    <lineage>
        <taxon>Bacteria</taxon>
        <taxon>Thermotogati</taxon>
        <taxon>Synergistota</taxon>
        <taxon>Synergistia</taxon>
        <taxon>Synergistales</taxon>
        <taxon>Dethiosulfovibrionaceae</taxon>
        <taxon>Dethiosulfovibrio</taxon>
    </lineage>
</organism>
<dbReference type="GO" id="GO:0015074">
    <property type="term" value="P:DNA integration"/>
    <property type="evidence" value="ECO:0007669"/>
    <property type="project" value="InterPro"/>
</dbReference>
<proteinExistence type="inferred from homology"/>
<sequence length="319" mass="36189">MPNVISIESWQDRPSPAQALDTFLTFKKATGAAPRTMTDYRKTVGAFFRDYEEAWNGPHTMRPSLVSWLSQDIAPATYNLRLVYLRAFWRWAVEEELQPDSPDPFRGLKRRKDRGKFRVVSLEDVKALLGGIPRGSYAGERDRCAVVFTLDVAIRPGEMLHLLPGDLDLSGLTVTIPAHVAKTREARTLPLSPGTVDVLRAFLRYRPSSWPPTVPVFASETGRPMDTTHWGHRIKNHARRADVDLTPYDLRHAACTLHLRAGMNTLVLQKLMGHTGPQMTMRYTHLDIDDLRDQQRASSPIEDLIPPTREKAGRRKAHR</sequence>
<feature type="domain" description="Tyr recombinase" evidence="6">
    <location>
        <begin position="115"/>
        <end position="296"/>
    </location>
</feature>
<dbReference type="PROSITE" id="PS51898">
    <property type="entry name" value="TYR_RECOMBINASE"/>
    <property type="match status" value="1"/>
</dbReference>
<comment type="caution">
    <text evidence="8">The sequence shown here is derived from an EMBL/GenBank/DDBJ whole genome shotgun (WGS) entry which is preliminary data.</text>
</comment>
<evidence type="ECO:0000313" key="9">
    <source>
        <dbReference type="Proteomes" id="UP000006427"/>
    </source>
</evidence>
<dbReference type="Proteomes" id="UP000006427">
    <property type="component" value="Unassembled WGS sequence"/>
</dbReference>
<dbReference type="InterPro" id="IPR010998">
    <property type="entry name" value="Integrase_recombinase_N"/>
</dbReference>
<dbReference type="SUPFAM" id="SSF56349">
    <property type="entry name" value="DNA breaking-rejoining enzymes"/>
    <property type="match status" value="1"/>
</dbReference>
<dbReference type="PANTHER" id="PTHR30349:SF41">
    <property type="entry name" value="INTEGRASE_RECOMBINASE PROTEIN MJ0367-RELATED"/>
    <property type="match status" value="1"/>
</dbReference>
<dbReference type="InterPro" id="IPR044068">
    <property type="entry name" value="CB"/>
</dbReference>
<feature type="domain" description="Core-binding (CB)" evidence="7">
    <location>
        <begin position="14"/>
        <end position="93"/>
    </location>
</feature>
<dbReference type="AlphaFoldDB" id="D2Z490"/>
<dbReference type="PROSITE" id="PS51900">
    <property type="entry name" value="CB"/>
    <property type="match status" value="1"/>
</dbReference>
<keyword evidence="3" id="KW-0233">DNA recombination</keyword>
<dbReference type="PANTHER" id="PTHR30349">
    <property type="entry name" value="PHAGE INTEGRASE-RELATED"/>
    <property type="match status" value="1"/>
</dbReference>